<dbReference type="CDD" id="cd14659">
    <property type="entry name" value="Imelysin-like_IPPA"/>
    <property type="match status" value="1"/>
</dbReference>
<evidence type="ECO:0000313" key="6">
    <source>
        <dbReference type="Proteomes" id="UP000830454"/>
    </source>
</evidence>
<feature type="signal peptide" evidence="3">
    <location>
        <begin position="1"/>
        <end position="16"/>
    </location>
</feature>
<dbReference type="EMBL" id="CP090145">
    <property type="protein sequence ID" value="UOX33185.1"/>
    <property type="molecule type" value="Genomic_DNA"/>
</dbReference>
<dbReference type="InterPro" id="IPR034984">
    <property type="entry name" value="Imelysin-like_IPPA"/>
</dbReference>
<comment type="subcellular location">
    <subcellularLocation>
        <location evidence="1">Cell envelope</location>
    </subcellularLocation>
</comment>
<evidence type="ECO:0000256" key="3">
    <source>
        <dbReference type="SAM" id="SignalP"/>
    </source>
</evidence>
<evidence type="ECO:0000259" key="4">
    <source>
        <dbReference type="Pfam" id="PF09375"/>
    </source>
</evidence>
<dbReference type="Gene3D" id="1.20.1420.20">
    <property type="entry name" value="M75 peptidase, HXXE motif"/>
    <property type="match status" value="1"/>
</dbReference>
<reference evidence="5" key="2">
    <citation type="submission" date="2022-04" db="EMBL/GenBank/DDBJ databases">
        <title>Complete Genome Sequence of Flavobacterium sediminilitoris YSM-43, Isolated from a Tidal Sediment.</title>
        <authorList>
            <person name="Lee P.A."/>
        </authorList>
    </citation>
    <scope>NUCLEOTIDE SEQUENCE</scope>
    <source>
        <strain evidence="5">YSM-43</strain>
    </source>
</reference>
<dbReference type="InterPro" id="IPR018976">
    <property type="entry name" value="Imelysin-like"/>
</dbReference>
<dbReference type="RefSeq" id="WP_235270881.1">
    <property type="nucleotide sequence ID" value="NZ_CP090145.1"/>
</dbReference>
<protein>
    <submittedName>
        <fullName evidence="5">Imelysin family protein</fullName>
    </submittedName>
</protein>
<dbReference type="PROSITE" id="PS51257">
    <property type="entry name" value="PROKAR_LIPOPROTEIN"/>
    <property type="match status" value="1"/>
</dbReference>
<keyword evidence="6" id="KW-1185">Reference proteome</keyword>
<dbReference type="InterPro" id="IPR038352">
    <property type="entry name" value="Imelysin_sf"/>
</dbReference>
<proteinExistence type="predicted"/>
<feature type="chain" id="PRO_5045778734" evidence="3">
    <location>
        <begin position="17"/>
        <end position="371"/>
    </location>
</feature>
<feature type="domain" description="Imelysin-like" evidence="4">
    <location>
        <begin position="46"/>
        <end position="333"/>
    </location>
</feature>
<dbReference type="Proteomes" id="UP000830454">
    <property type="component" value="Chromosome"/>
</dbReference>
<accession>A0ABY4HKW3</accession>
<dbReference type="Pfam" id="PF09375">
    <property type="entry name" value="Peptidase_M75"/>
    <property type="match status" value="1"/>
</dbReference>
<evidence type="ECO:0000256" key="1">
    <source>
        <dbReference type="ARBA" id="ARBA00004196"/>
    </source>
</evidence>
<reference evidence="5" key="1">
    <citation type="submission" date="2021-12" db="EMBL/GenBank/DDBJ databases">
        <authorList>
            <person name="Cha I.-T."/>
            <person name="Lee K.-E."/>
            <person name="Park S.-J."/>
        </authorList>
    </citation>
    <scope>NUCLEOTIDE SEQUENCE</scope>
    <source>
        <strain evidence="5">YSM-43</strain>
    </source>
</reference>
<evidence type="ECO:0000313" key="5">
    <source>
        <dbReference type="EMBL" id="UOX33185.1"/>
    </source>
</evidence>
<keyword evidence="2 3" id="KW-0732">Signal</keyword>
<evidence type="ECO:0000256" key="2">
    <source>
        <dbReference type="ARBA" id="ARBA00022729"/>
    </source>
</evidence>
<sequence>MMKKFLFLIVPIFVLASCSGDDNNTNTSGDDYNRTELLTDWADNLIIPRLTNYQTKVETLKTDASTFTTTPNQTNLDILRASWLEAYTAYQYVGAFNIGKAEEINLNSTTNIYPTNTVGIESNIASGAYNFSLLSQYDRQGFPALDYMLNGLAVTDAEIIDFYVSNANATGYKQYLNDLSNQLKTNIDAVVTDWNTSYRTAYIASNGNAISSSVNKTINSFVKYYEKDIRLGKVGYPAGKFGNSIFPEKVEAYYKNDVSKILLNESIKATQDFFNGKYFNSNTNGKSLKSYLDYLNAVRDGQNLSDIINNQFATINSTNALLSDSFSNQVTTNNSVMFASYDELQRNVVYFKIDMMSALNITVDYVDNDGD</sequence>
<name>A0ABY4HKW3_9FLAO</name>
<gene>
    <name evidence="5" type="ORF">LXD69_14205</name>
</gene>
<organism evidence="5 6">
    <name type="scientific">Flavobacterium sediminilitoris</name>
    <dbReference type="NCBI Taxonomy" id="2024526"/>
    <lineage>
        <taxon>Bacteria</taxon>
        <taxon>Pseudomonadati</taxon>
        <taxon>Bacteroidota</taxon>
        <taxon>Flavobacteriia</taxon>
        <taxon>Flavobacteriales</taxon>
        <taxon>Flavobacteriaceae</taxon>
        <taxon>Flavobacterium</taxon>
    </lineage>
</organism>